<dbReference type="GO" id="GO:0022857">
    <property type="term" value="F:transmembrane transporter activity"/>
    <property type="evidence" value="ECO:0007669"/>
    <property type="project" value="InterPro"/>
</dbReference>
<gene>
    <name evidence="9" type="ORF">GWK48_09495</name>
</gene>
<evidence type="ECO:0000256" key="4">
    <source>
        <dbReference type="ARBA" id="ARBA00022475"/>
    </source>
</evidence>
<dbReference type="RefSeq" id="WP_174631710.1">
    <property type="nucleotide sequence ID" value="NZ_CP049074.1"/>
</dbReference>
<keyword evidence="4" id="KW-1003">Cell membrane</keyword>
<dbReference type="OrthoDB" id="57034at2157"/>
<feature type="transmembrane region" description="Helical" evidence="8">
    <location>
        <begin position="132"/>
        <end position="159"/>
    </location>
</feature>
<dbReference type="GeneID" id="55642177"/>
<evidence type="ECO:0000256" key="8">
    <source>
        <dbReference type="SAM" id="Phobius"/>
    </source>
</evidence>
<evidence type="ECO:0000313" key="10">
    <source>
        <dbReference type="Proteomes" id="UP000509301"/>
    </source>
</evidence>
<feature type="transmembrane region" description="Helical" evidence="8">
    <location>
        <begin position="76"/>
        <end position="95"/>
    </location>
</feature>
<feature type="transmembrane region" description="Helical" evidence="8">
    <location>
        <begin position="179"/>
        <end position="198"/>
    </location>
</feature>
<evidence type="ECO:0000256" key="6">
    <source>
        <dbReference type="ARBA" id="ARBA00022989"/>
    </source>
</evidence>
<proteinExistence type="inferred from homology"/>
<evidence type="ECO:0000256" key="2">
    <source>
        <dbReference type="ARBA" id="ARBA00007935"/>
    </source>
</evidence>
<feature type="transmembrane region" description="Helical" evidence="8">
    <location>
        <begin position="101"/>
        <end position="125"/>
    </location>
</feature>
<name>A0A6N0NV33_9CREN</name>
<dbReference type="KEGG" id="mten:GWK48_09495"/>
<feature type="transmembrane region" description="Helical" evidence="8">
    <location>
        <begin position="268"/>
        <end position="287"/>
    </location>
</feature>
<feature type="transmembrane region" description="Helical" evidence="8">
    <location>
        <begin position="226"/>
        <end position="256"/>
    </location>
</feature>
<dbReference type="PANTHER" id="PTHR30472">
    <property type="entry name" value="FERRIC ENTEROBACTIN TRANSPORT SYSTEM PERMEASE PROTEIN"/>
    <property type="match status" value="1"/>
</dbReference>
<dbReference type="InterPro" id="IPR037294">
    <property type="entry name" value="ABC_BtuC-like"/>
</dbReference>
<dbReference type="SUPFAM" id="SSF81345">
    <property type="entry name" value="ABC transporter involved in vitamin B12 uptake, BtuC"/>
    <property type="match status" value="1"/>
</dbReference>
<protein>
    <submittedName>
        <fullName evidence="9">Iron ABC transporter permease</fullName>
    </submittedName>
</protein>
<comment type="similarity">
    <text evidence="2">Belongs to the binding-protein-dependent transport system permease family. FecCD subfamily.</text>
</comment>
<sequence length="322" mass="34860">MRWLILLLPPVLILGVMFGEVYIPPQYILHPTGVYGEILLDIRLPTVVASALIGAILAISGAVMQLLFRNPLMDPYVSGTASGGAFGAVLSYFLLAFNLPFYWVAYFSPLVAFVFSMVSTLLTLAVGRRTGVYGMVIGGVVVSYIFSSLVTIMLTELTLRFPQVPPLNFWLLGEIEVVGWRYDLVLALFLSLIFLVGIRTSRMIDLSSVSDDMTLSKGVDPQRFRIMWVILISLAVAFIVSIAGIIGFVGIIVPHIVRTFASGSATRLVPYSGLLGMIIMISSQIVSNGVLGFKIPLTAITSLMASPIIVMVLVKGIAYSGS</sequence>
<feature type="transmembrane region" description="Helical" evidence="8">
    <location>
        <begin position="43"/>
        <end position="64"/>
    </location>
</feature>
<evidence type="ECO:0000256" key="7">
    <source>
        <dbReference type="ARBA" id="ARBA00023136"/>
    </source>
</evidence>
<dbReference type="CDD" id="cd06550">
    <property type="entry name" value="TM_ABC_iron-siderophores_like"/>
    <property type="match status" value="1"/>
</dbReference>
<evidence type="ECO:0000256" key="5">
    <source>
        <dbReference type="ARBA" id="ARBA00022692"/>
    </source>
</evidence>
<evidence type="ECO:0000256" key="1">
    <source>
        <dbReference type="ARBA" id="ARBA00004651"/>
    </source>
</evidence>
<dbReference type="Gene3D" id="1.10.3470.10">
    <property type="entry name" value="ABC transporter involved in vitamin B12 uptake, BtuC"/>
    <property type="match status" value="1"/>
</dbReference>
<dbReference type="Proteomes" id="UP000509301">
    <property type="component" value="Chromosome"/>
</dbReference>
<keyword evidence="6 8" id="KW-1133">Transmembrane helix</keyword>
<dbReference type="PANTHER" id="PTHR30472:SF25">
    <property type="entry name" value="ABC TRANSPORTER PERMEASE PROTEIN MJ0876-RELATED"/>
    <property type="match status" value="1"/>
</dbReference>
<evidence type="ECO:0000256" key="3">
    <source>
        <dbReference type="ARBA" id="ARBA00022448"/>
    </source>
</evidence>
<feature type="transmembrane region" description="Helical" evidence="8">
    <location>
        <begin position="299"/>
        <end position="319"/>
    </location>
</feature>
<dbReference type="AlphaFoldDB" id="A0A6N0NV33"/>
<dbReference type="Pfam" id="PF01032">
    <property type="entry name" value="FecCD"/>
    <property type="match status" value="1"/>
</dbReference>
<evidence type="ECO:0000313" key="9">
    <source>
        <dbReference type="EMBL" id="QKR00582.1"/>
    </source>
</evidence>
<keyword evidence="5 8" id="KW-0812">Transmembrane</keyword>
<keyword evidence="3" id="KW-0813">Transport</keyword>
<keyword evidence="10" id="KW-1185">Reference proteome</keyword>
<organism evidence="9 10">
    <name type="scientific">Metallosphaera tengchongensis</name>
    <dbReference type="NCBI Taxonomy" id="1532350"/>
    <lineage>
        <taxon>Archaea</taxon>
        <taxon>Thermoproteota</taxon>
        <taxon>Thermoprotei</taxon>
        <taxon>Sulfolobales</taxon>
        <taxon>Sulfolobaceae</taxon>
        <taxon>Metallosphaera</taxon>
    </lineage>
</organism>
<dbReference type="EMBL" id="CP049074">
    <property type="protein sequence ID" value="QKR00582.1"/>
    <property type="molecule type" value="Genomic_DNA"/>
</dbReference>
<keyword evidence="7 8" id="KW-0472">Membrane</keyword>
<dbReference type="GO" id="GO:0005886">
    <property type="term" value="C:plasma membrane"/>
    <property type="evidence" value="ECO:0007669"/>
    <property type="project" value="UniProtKB-SubCell"/>
</dbReference>
<dbReference type="InterPro" id="IPR000522">
    <property type="entry name" value="ABC_transptr_permease_BtuC"/>
</dbReference>
<accession>A0A6N0NV33</accession>
<reference evidence="9 10" key="1">
    <citation type="submission" date="2020-02" db="EMBL/GenBank/DDBJ databases">
        <title>Comparative genome analysis reveals the metabolism and evolution of the thermophilic archaeal genus Metallosphaera.</title>
        <authorList>
            <person name="Jiang C."/>
        </authorList>
    </citation>
    <scope>NUCLEOTIDE SEQUENCE [LARGE SCALE GENOMIC DNA]</scope>
    <source>
        <strain evidence="9 10">Ric-A</strain>
    </source>
</reference>
<comment type="subcellular location">
    <subcellularLocation>
        <location evidence="1">Cell membrane</location>
        <topology evidence="1">Multi-pass membrane protein</topology>
    </subcellularLocation>
</comment>